<feature type="region of interest" description="Disordered" evidence="1">
    <location>
        <begin position="131"/>
        <end position="157"/>
    </location>
</feature>
<reference evidence="3 4" key="1">
    <citation type="submission" date="2017-09" db="EMBL/GenBank/DDBJ databases">
        <authorList>
            <person name="Lee N."/>
            <person name="Cho B.-K."/>
        </authorList>
    </citation>
    <scope>NUCLEOTIDE SEQUENCE [LARGE SCALE GENOMIC DNA]</scope>
    <source>
        <strain evidence="3 4">ATCC 27476</strain>
    </source>
</reference>
<proteinExistence type="predicted"/>
<organism evidence="3 4">
    <name type="scientific">Streptomyces vinaceus</name>
    <dbReference type="NCBI Taxonomy" id="1960"/>
    <lineage>
        <taxon>Bacteria</taxon>
        <taxon>Bacillati</taxon>
        <taxon>Actinomycetota</taxon>
        <taxon>Actinomycetes</taxon>
        <taxon>Kitasatosporales</taxon>
        <taxon>Streptomycetaceae</taxon>
        <taxon>Streptomyces</taxon>
    </lineage>
</organism>
<keyword evidence="2" id="KW-0472">Membrane</keyword>
<accession>A0A5J6JFP9</accession>
<keyword evidence="2" id="KW-1133">Transmembrane helix</keyword>
<feature type="transmembrane region" description="Helical" evidence="2">
    <location>
        <begin position="73"/>
        <end position="91"/>
    </location>
</feature>
<evidence type="ECO:0000256" key="1">
    <source>
        <dbReference type="SAM" id="MobiDB-lite"/>
    </source>
</evidence>
<feature type="transmembrane region" description="Helical" evidence="2">
    <location>
        <begin position="97"/>
        <end position="116"/>
    </location>
</feature>
<sequence>MRSVKHTAHGARGRGRESRHVRAEALPQESRALDDIERGLGEDPSFTHLIASECALFPSPGRHRDRRRSRGPTAVWCAALVSLALLVPAAATSAPPLIAAFALSYATTCGLLLALVRRWCRSVEGPENLKASGAIPSAGRHQSPLPSQQPTGAPAAAARGRAGTYGLSCCEPERGFRSGRTRDPGWILKPGLAPDAGRMRAGCGSCAAKAEGVPGDERSDDLLYKPAGVTHAGCRLSERRRSLEGAPLPCLRRADRSRRPSAPTHGTRPAGCPAVWAWAVPPGGSPRRAGRTIRPG</sequence>
<feature type="region of interest" description="Disordered" evidence="1">
    <location>
        <begin position="254"/>
        <end position="273"/>
    </location>
</feature>
<gene>
    <name evidence="3" type="ORF">CP980_33755</name>
</gene>
<keyword evidence="2" id="KW-0812">Transmembrane</keyword>
<name>A0A5J6JFP9_STRVI</name>
<protein>
    <submittedName>
        <fullName evidence="3">DUF3040 domain-containing protein</fullName>
    </submittedName>
</protein>
<dbReference type="AlphaFoldDB" id="A0A5J6JFP9"/>
<keyword evidence="4" id="KW-1185">Reference proteome</keyword>
<feature type="compositionally biased region" description="Basic residues" evidence="1">
    <location>
        <begin position="1"/>
        <end position="13"/>
    </location>
</feature>
<dbReference type="KEGG" id="svn:CP980_33755"/>
<evidence type="ECO:0000256" key="2">
    <source>
        <dbReference type="SAM" id="Phobius"/>
    </source>
</evidence>
<evidence type="ECO:0000313" key="3">
    <source>
        <dbReference type="EMBL" id="QEV49375.1"/>
    </source>
</evidence>
<evidence type="ECO:0000313" key="4">
    <source>
        <dbReference type="Proteomes" id="UP000325563"/>
    </source>
</evidence>
<dbReference type="Proteomes" id="UP000325563">
    <property type="component" value="Chromosome"/>
</dbReference>
<feature type="region of interest" description="Disordered" evidence="1">
    <location>
        <begin position="1"/>
        <end position="22"/>
    </location>
</feature>
<dbReference type="EMBL" id="CP023692">
    <property type="protein sequence ID" value="QEV49375.1"/>
    <property type="molecule type" value="Genomic_DNA"/>
</dbReference>